<sequence length="327" mass="36348">MSNSTQAIVFGGAGFIGTHLMNRLVASGQYERVVAVDIGKPRTLVVGVEYVHHDVREPIDLKLASGAPADIFNLAAIHTTPGHPDGEYYYTNVLGAVNVCRFAKETGSRNITFTSSISIYGPSEAPLDEDSQPAPVSAYGRSKLSAEAIHRLWQSEDAARRLTIVRPAVIYGLYEGGNFTRLSRLLERRAFVYPGRTDTIKSCGYVKDLVSSMLFMAERNDGVSVYNFCYEHRYTISDVCAAFSQAAGYKKPTLTIPIWFMNLAVLPFEVLHKAGIKTGINRERIRKLWFSTNILPKRLVASGFKFDYDVTSSLREWKHDSGVADFD</sequence>
<dbReference type="InterPro" id="IPR050177">
    <property type="entry name" value="Lipid_A_modif_metabolic_enz"/>
</dbReference>
<dbReference type="InterPro" id="IPR036291">
    <property type="entry name" value="NAD(P)-bd_dom_sf"/>
</dbReference>
<reference evidence="2 3" key="1">
    <citation type="submission" date="2015-11" db="EMBL/GenBank/DDBJ databases">
        <title>Draft Genome Sequence of the Strain BR 10303 (Bradyrhizobium sp.) isolated from nodules of Centrolobium paraense.</title>
        <authorList>
            <person name="Zelli J.E."/>
            <person name="Simoes-Araujo J.L."/>
            <person name="Barauna A.C."/>
            <person name="Silva K."/>
        </authorList>
    </citation>
    <scope>NUCLEOTIDE SEQUENCE [LARGE SCALE GENOMIC DNA]</scope>
    <source>
        <strain evidence="2 3">BR 10303</strain>
    </source>
</reference>
<dbReference type="PANTHER" id="PTHR43245">
    <property type="entry name" value="BIFUNCTIONAL POLYMYXIN RESISTANCE PROTEIN ARNA"/>
    <property type="match status" value="1"/>
</dbReference>
<evidence type="ECO:0000313" key="2">
    <source>
        <dbReference type="EMBL" id="KWV58515.1"/>
    </source>
</evidence>
<organism evidence="2 3">
    <name type="scientific">Bradyrhizobium macuxiense</name>
    <dbReference type="NCBI Taxonomy" id="1755647"/>
    <lineage>
        <taxon>Bacteria</taxon>
        <taxon>Pseudomonadati</taxon>
        <taxon>Pseudomonadota</taxon>
        <taxon>Alphaproteobacteria</taxon>
        <taxon>Hyphomicrobiales</taxon>
        <taxon>Nitrobacteraceae</taxon>
        <taxon>Bradyrhizobium</taxon>
    </lineage>
</organism>
<dbReference type="RefSeq" id="WP_066503201.1">
    <property type="nucleotide sequence ID" value="NZ_LNCU01000036.1"/>
</dbReference>
<dbReference type="SUPFAM" id="SSF51735">
    <property type="entry name" value="NAD(P)-binding Rossmann-fold domains"/>
    <property type="match status" value="1"/>
</dbReference>
<dbReference type="AlphaFoldDB" id="A0A109K0P7"/>
<proteinExistence type="predicted"/>
<dbReference type="EMBL" id="LNCU01000036">
    <property type="protein sequence ID" value="KWV58515.1"/>
    <property type="molecule type" value="Genomic_DNA"/>
</dbReference>
<feature type="domain" description="NAD-dependent epimerase/dehydratase" evidence="1">
    <location>
        <begin position="8"/>
        <end position="227"/>
    </location>
</feature>
<dbReference type="Pfam" id="PF01370">
    <property type="entry name" value="Epimerase"/>
    <property type="match status" value="1"/>
</dbReference>
<evidence type="ECO:0000259" key="1">
    <source>
        <dbReference type="Pfam" id="PF01370"/>
    </source>
</evidence>
<evidence type="ECO:0000313" key="3">
    <source>
        <dbReference type="Proteomes" id="UP000057737"/>
    </source>
</evidence>
<dbReference type="Proteomes" id="UP000057737">
    <property type="component" value="Unassembled WGS sequence"/>
</dbReference>
<protein>
    <submittedName>
        <fullName evidence="2">3-beta hydroxysteroid dehydrogenase</fullName>
    </submittedName>
</protein>
<accession>A0A109K0P7</accession>
<gene>
    <name evidence="2" type="ORF">AS156_33525</name>
</gene>
<keyword evidence="3" id="KW-1185">Reference proteome</keyword>
<comment type="caution">
    <text evidence="2">The sequence shown here is derived from an EMBL/GenBank/DDBJ whole genome shotgun (WGS) entry which is preliminary data.</text>
</comment>
<dbReference type="Gene3D" id="3.40.50.720">
    <property type="entry name" value="NAD(P)-binding Rossmann-like Domain"/>
    <property type="match status" value="1"/>
</dbReference>
<name>A0A109K0P7_9BRAD</name>
<dbReference type="OrthoDB" id="9814124at2"/>
<dbReference type="InterPro" id="IPR001509">
    <property type="entry name" value="Epimerase_deHydtase"/>
</dbReference>